<feature type="domain" description="Nudix hydrolase" evidence="3">
    <location>
        <begin position="9"/>
        <end position="130"/>
    </location>
</feature>
<dbReference type="PANTHER" id="PTHR21340:SF0">
    <property type="entry name" value="BIS(5'-NUCLEOSYL)-TETRAPHOSPHATASE [ASYMMETRICAL]"/>
    <property type="match status" value="1"/>
</dbReference>
<dbReference type="EC" id="3.6.1.61" evidence="4"/>
<protein>
    <submittedName>
        <fullName evidence="4">Diadenosine hexaphosphate hydrolase</fullName>
        <ecNumber evidence="4">3.6.1.61</ecNumber>
    </submittedName>
</protein>
<dbReference type="GO" id="GO:0006167">
    <property type="term" value="P:AMP biosynthetic process"/>
    <property type="evidence" value="ECO:0007669"/>
    <property type="project" value="TreeGrafter"/>
</dbReference>
<dbReference type="Pfam" id="PF00293">
    <property type="entry name" value="NUDIX"/>
    <property type="match status" value="1"/>
</dbReference>
<dbReference type="PANTHER" id="PTHR21340">
    <property type="entry name" value="DIADENOSINE 5,5-P1,P4-TETRAPHOSPHATE PYROPHOSPHOHYDROLASE MUTT"/>
    <property type="match status" value="1"/>
</dbReference>
<accession>A0A399EGL6</accession>
<proteinExistence type="inferred from homology"/>
<organism evidence="4 5">
    <name type="scientific">Calidithermus terrae</name>
    <dbReference type="NCBI Taxonomy" id="1408545"/>
    <lineage>
        <taxon>Bacteria</taxon>
        <taxon>Thermotogati</taxon>
        <taxon>Deinococcota</taxon>
        <taxon>Deinococci</taxon>
        <taxon>Thermales</taxon>
        <taxon>Thermaceae</taxon>
        <taxon>Calidithermus</taxon>
    </lineage>
</organism>
<evidence type="ECO:0000256" key="1">
    <source>
        <dbReference type="ARBA" id="ARBA00022801"/>
    </source>
</evidence>
<evidence type="ECO:0000256" key="2">
    <source>
        <dbReference type="RuleBase" id="RU003476"/>
    </source>
</evidence>
<evidence type="ECO:0000313" key="4">
    <source>
        <dbReference type="EMBL" id="RIH83814.1"/>
    </source>
</evidence>
<dbReference type="Proteomes" id="UP000265715">
    <property type="component" value="Unassembled WGS sequence"/>
</dbReference>
<dbReference type="InterPro" id="IPR020476">
    <property type="entry name" value="Nudix_hydrolase"/>
</dbReference>
<dbReference type="InterPro" id="IPR000086">
    <property type="entry name" value="NUDIX_hydrolase_dom"/>
</dbReference>
<reference evidence="4 5" key="1">
    <citation type="submission" date="2018-08" db="EMBL/GenBank/DDBJ databases">
        <title>Meiothermus terrae DSM 26712 genome sequencing project.</title>
        <authorList>
            <person name="Da Costa M.S."/>
            <person name="Albuquerque L."/>
            <person name="Raposo P."/>
            <person name="Froufe H.J.C."/>
            <person name="Barroso C.S."/>
            <person name="Egas C."/>
        </authorList>
    </citation>
    <scope>NUCLEOTIDE SEQUENCE [LARGE SCALE GENOMIC DNA]</scope>
    <source>
        <strain evidence="4 5">DSM 26712</strain>
    </source>
</reference>
<dbReference type="EMBL" id="QXDL01000084">
    <property type="protein sequence ID" value="RIH83814.1"/>
    <property type="molecule type" value="Genomic_DNA"/>
</dbReference>
<evidence type="ECO:0000259" key="3">
    <source>
        <dbReference type="PROSITE" id="PS51462"/>
    </source>
</evidence>
<dbReference type="InterPro" id="IPR020084">
    <property type="entry name" value="NUDIX_hydrolase_CS"/>
</dbReference>
<dbReference type="PROSITE" id="PS51462">
    <property type="entry name" value="NUDIX"/>
    <property type="match status" value="1"/>
</dbReference>
<dbReference type="CDD" id="cd03673">
    <property type="entry name" value="NUDIX_Ap6A_hydrolase"/>
    <property type="match status" value="1"/>
</dbReference>
<dbReference type="RefSeq" id="WP_119315225.1">
    <property type="nucleotide sequence ID" value="NZ_QXDL01000084.1"/>
</dbReference>
<dbReference type="PRINTS" id="PR00502">
    <property type="entry name" value="NUDIXFAMILY"/>
</dbReference>
<dbReference type="Gene3D" id="3.90.79.10">
    <property type="entry name" value="Nucleoside Triphosphate Pyrophosphohydrolase"/>
    <property type="match status" value="1"/>
</dbReference>
<dbReference type="GO" id="GO:0004081">
    <property type="term" value="F:bis(5'-nucleosyl)-tetraphosphatase (asymmetrical) activity"/>
    <property type="evidence" value="ECO:0007669"/>
    <property type="project" value="TreeGrafter"/>
</dbReference>
<keyword evidence="5" id="KW-1185">Reference proteome</keyword>
<dbReference type="AlphaFoldDB" id="A0A399EGL6"/>
<dbReference type="PROSITE" id="PS00893">
    <property type="entry name" value="NUDIX_BOX"/>
    <property type="match status" value="1"/>
</dbReference>
<comment type="similarity">
    <text evidence="2">Belongs to the Nudix hydrolase family.</text>
</comment>
<dbReference type="InterPro" id="IPR015797">
    <property type="entry name" value="NUDIX_hydrolase-like_dom_sf"/>
</dbReference>
<dbReference type="InterPro" id="IPR051325">
    <property type="entry name" value="Nudix_hydrolase_domain"/>
</dbReference>
<evidence type="ECO:0000313" key="5">
    <source>
        <dbReference type="Proteomes" id="UP000265715"/>
    </source>
</evidence>
<keyword evidence="1 2" id="KW-0378">Hydrolase</keyword>
<comment type="caution">
    <text evidence="4">The sequence shown here is derived from an EMBL/GenBank/DDBJ whole genome shotgun (WGS) entry which is preliminary data.</text>
</comment>
<dbReference type="OrthoDB" id="9816289at2"/>
<sequence length="136" mass="15119">MGAEAKPSERVLGAGGVLFNPAGEVLLIRDRMGYWVFPKGHVDDGETPEQTALREVLEETGIEGEVLGELPPTRYTNNKGIEREIRWFLMKGQGRVRLEPGLTGAGFFELEEARRLLAFPQDLELLEAAYGDFSAR</sequence>
<dbReference type="SUPFAM" id="SSF55811">
    <property type="entry name" value="Nudix"/>
    <property type="match status" value="1"/>
</dbReference>
<dbReference type="GO" id="GO:0006754">
    <property type="term" value="P:ATP biosynthetic process"/>
    <property type="evidence" value="ECO:0007669"/>
    <property type="project" value="TreeGrafter"/>
</dbReference>
<gene>
    <name evidence="4" type="primary">ndx1_2</name>
    <name evidence="4" type="ORF">Mterra_02163</name>
</gene>
<name>A0A399EGL6_9DEIN</name>